<dbReference type="AlphaFoldDB" id="A0A1N6HP88"/>
<evidence type="ECO:0000256" key="1">
    <source>
        <dbReference type="SAM" id="SignalP"/>
    </source>
</evidence>
<gene>
    <name evidence="2" type="ORF">SAMN02745824_3389</name>
</gene>
<accession>A0A1N6HP88</accession>
<feature type="signal peptide" evidence="1">
    <location>
        <begin position="1"/>
        <end position="23"/>
    </location>
</feature>
<protein>
    <submittedName>
        <fullName evidence="2">Uncharacterized protein</fullName>
    </submittedName>
</protein>
<organism evidence="2 3">
    <name type="scientific">Parasphingorhabdus marina DSM 22363</name>
    <dbReference type="NCBI Taxonomy" id="1123272"/>
    <lineage>
        <taxon>Bacteria</taxon>
        <taxon>Pseudomonadati</taxon>
        <taxon>Pseudomonadota</taxon>
        <taxon>Alphaproteobacteria</taxon>
        <taxon>Sphingomonadales</taxon>
        <taxon>Sphingomonadaceae</taxon>
        <taxon>Parasphingorhabdus</taxon>
    </lineage>
</organism>
<evidence type="ECO:0000313" key="2">
    <source>
        <dbReference type="EMBL" id="SIO21560.1"/>
    </source>
</evidence>
<sequence>MIRFSSLALAGLVALAAFAPAQAANISITGPGPVGASPISPLISGDTLAGKAENRGHVRSRGFGRSRFGHRGFRSHRGFGLHRNSHRGLSGFKHKTFRKHHRGLDRHFRSKFKHHGKYGHSRFNRDNVFRHR</sequence>
<evidence type="ECO:0000313" key="3">
    <source>
        <dbReference type="Proteomes" id="UP000185192"/>
    </source>
</evidence>
<name>A0A1N6HP88_9SPHN</name>
<dbReference type="Proteomes" id="UP000185192">
    <property type="component" value="Unassembled WGS sequence"/>
</dbReference>
<keyword evidence="1" id="KW-0732">Signal</keyword>
<proteinExistence type="predicted"/>
<keyword evidence="3" id="KW-1185">Reference proteome</keyword>
<dbReference type="STRING" id="1123272.SAMN02745824_3389"/>
<dbReference type="EMBL" id="FSQW01000002">
    <property type="protein sequence ID" value="SIO21560.1"/>
    <property type="molecule type" value="Genomic_DNA"/>
</dbReference>
<feature type="chain" id="PRO_5009936413" evidence="1">
    <location>
        <begin position="24"/>
        <end position="132"/>
    </location>
</feature>
<reference evidence="3" key="1">
    <citation type="submission" date="2016-11" db="EMBL/GenBank/DDBJ databases">
        <authorList>
            <person name="Varghese N."/>
            <person name="Submissions S."/>
        </authorList>
    </citation>
    <scope>NUCLEOTIDE SEQUENCE [LARGE SCALE GENOMIC DNA]</scope>
    <source>
        <strain evidence="3">DSM 22363</strain>
    </source>
</reference>